<dbReference type="InterPro" id="IPR036249">
    <property type="entry name" value="Thioredoxin-like_sf"/>
</dbReference>
<feature type="compositionally biased region" description="Basic and acidic residues" evidence="1">
    <location>
        <begin position="13"/>
        <end position="23"/>
    </location>
</feature>
<evidence type="ECO:0000256" key="1">
    <source>
        <dbReference type="SAM" id="MobiDB-lite"/>
    </source>
</evidence>
<dbReference type="Proteomes" id="UP000695026">
    <property type="component" value="Unplaced"/>
</dbReference>
<dbReference type="KEGG" id="pbi:103063266"/>
<dbReference type="CDD" id="cd02970">
    <property type="entry name" value="PRX_like2"/>
    <property type="match status" value="1"/>
</dbReference>
<name>A0A9F2QX45_PYTBI</name>
<gene>
    <name evidence="3" type="primary">AAED1</name>
</gene>
<organism evidence="2 3">
    <name type="scientific">Python bivittatus</name>
    <name type="common">Burmese python</name>
    <name type="synonym">Python molurus bivittatus</name>
    <dbReference type="NCBI Taxonomy" id="176946"/>
    <lineage>
        <taxon>Eukaryota</taxon>
        <taxon>Metazoa</taxon>
        <taxon>Chordata</taxon>
        <taxon>Craniata</taxon>
        <taxon>Vertebrata</taxon>
        <taxon>Euteleostomi</taxon>
        <taxon>Lepidosauria</taxon>
        <taxon>Squamata</taxon>
        <taxon>Bifurcata</taxon>
        <taxon>Unidentata</taxon>
        <taxon>Episquamata</taxon>
        <taxon>Toxicofera</taxon>
        <taxon>Serpentes</taxon>
        <taxon>Henophidia</taxon>
        <taxon>Pythonidae</taxon>
        <taxon>Python</taxon>
    </lineage>
</organism>
<protein>
    <submittedName>
        <fullName evidence="3">Thioredoxin-like protein AAED1 isoform X1</fullName>
    </submittedName>
</protein>
<reference evidence="3" key="1">
    <citation type="submission" date="2025-08" db="UniProtKB">
        <authorList>
            <consortium name="RefSeq"/>
        </authorList>
    </citation>
    <scope>IDENTIFICATION</scope>
    <source>
        <tissue evidence="3">Liver</tissue>
    </source>
</reference>
<dbReference type="CTD" id="195827"/>
<dbReference type="PANTHER" id="PTHR28630:SF3">
    <property type="entry name" value="PEROXIREDOXIN-LIKE 2C"/>
    <property type="match status" value="1"/>
</dbReference>
<feature type="region of interest" description="Disordered" evidence="1">
    <location>
        <begin position="1"/>
        <end position="23"/>
    </location>
</feature>
<dbReference type="SUPFAM" id="SSF52833">
    <property type="entry name" value="Thioredoxin-like"/>
    <property type="match status" value="1"/>
</dbReference>
<evidence type="ECO:0000313" key="2">
    <source>
        <dbReference type="Proteomes" id="UP000695026"/>
    </source>
</evidence>
<evidence type="ECO:0000313" key="3">
    <source>
        <dbReference type="RefSeq" id="XP_007429555.1"/>
    </source>
</evidence>
<sequence length="220" mass="24448">MADPVTEQIGARTDGRRAGEDPAELRDAAQRLVEDAEGNRIPFGALYKEQKTIVIFVRHFLCYVCKEYVEDLGKIPSNFLQDANVRLVVIGQSAHHHIKPFCNLTGYHHEMYVDPGREIYSILGMKSGEASSSVVLSPHVKSSLLLGSVKSMWRAMASPAFDFQGDPAQQGGTFILGPGNEIHFMHLDQNRLDHVPINTLLQLAGVQTVDFTYRSQVIDV</sequence>
<dbReference type="OrthoDB" id="40334at2759"/>
<dbReference type="Pfam" id="PF13911">
    <property type="entry name" value="AhpC-TSA_2"/>
    <property type="match status" value="1"/>
</dbReference>
<dbReference type="GeneID" id="103063266"/>
<dbReference type="RefSeq" id="XP_007429555.1">
    <property type="nucleotide sequence ID" value="XM_007429493.2"/>
</dbReference>
<proteinExistence type="predicted"/>
<accession>A0A9F2QX45</accession>
<dbReference type="InterPro" id="IPR032801">
    <property type="entry name" value="PXL2A/B/C"/>
</dbReference>
<dbReference type="PANTHER" id="PTHR28630">
    <property type="match status" value="1"/>
</dbReference>
<dbReference type="Gene3D" id="3.40.30.10">
    <property type="entry name" value="Glutaredoxin"/>
    <property type="match status" value="1"/>
</dbReference>
<dbReference type="OMA" id="MQNTVDH"/>
<keyword evidence="2" id="KW-1185">Reference proteome</keyword>
<dbReference type="AlphaFoldDB" id="A0A9F2QX45"/>